<dbReference type="InterPro" id="IPR006311">
    <property type="entry name" value="TAT_signal"/>
</dbReference>
<evidence type="ECO:0000313" key="8">
    <source>
        <dbReference type="Proteomes" id="UP000681340"/>
    </source>
</evidence>
<gene>
    <name evidence="7" type="ORF">Aau02nite_90350</name>
</gene>
<evidence type="ECO:0000256" key="5">
    <source>
        <dbReference type="ARBA" id="ARBA00023002"/>
    </source>
</evidence>
<dbReference type="InterPro" id="IPR006093">
    <property type="entry name" value="Oxy_OxRdtase_FAD_BS"/>
</dbReference>
<name>A0A919SX19_9ACTN</name>
<feature type="domain" description="FAD-binding PCMH-type" evidence="6">
    <location>
        <begin position="70"/>
        <end position="241"/>
    </location>
</feature>
<accession>A0A919SX19</accession>
<dbReference type="PROSITE" id="PS51318">
    <property type="entry name" value="TAT"/>
    <property type="match status" value="1"/>
</dbReference>
<dbReference type="PROSITE" id="PS00862">
    <property type="entry name" value="OX2_COVAL_FAD"/>
    <property type="match status" value="1"/>
</dbReference>
<evidence type="ECO:0000256" key="1">
    <source>
        <dbReference type="ARBA" id="ARBA00001974"/>
    </source>
</evidence>
<evidence type="ECO:0000256" key="4">
    <source>
        <dbReference type="ARBA" id="ARBA00022827"/>
    </source>
</evidence>
<comment type="cofactor">
    <cofactor evidence="1">
        <name>FAD</name>
        <dbReference type="ChEBI" id="CHEBI:57692"/>
    </cofactor>
</comment>
<organism evidence="7 8">
    <name type="scientific">Actinoplanes auranticolor</name>
    <dbReference type="NCBI Taxonomy" id="47988"/>
    <lineage>
        <taxon>Bacteria</taxon>
        <taxon>Bacillati</taxon>
        <taxon>Actinomycetota</taxon>
        <taxon>Actinomycetes</taxon>
        <taxon>Micromonosporales</taxon>
        <taxon>Micromonosporaceae</taxon>
        <taxon>Actinoplanes</taxon>
    </lineage>
</organism>
<keyword evidence="3" id="KW-0285">Flavoprotein</keyword>
<dbReference type="AlphaFoldDB" id="A0A919SX19"/>
<evidence type="ECO:0000256" key="2">
    <source>
        <dbReference type="ARBA" id="ARBA00005466"/>
    </source>
</evidence>
<proteinExistence type="inferred from homology"/>
<keyword evidence="8" id="KW-1185">Reference proteome</keyword>
<dbReference type="SUPFAM" id="SSF56176">
    <property type="entry name" value="FAD-binding/transporter-associated domain-like"/>
    <property type="match status" value="1"/>
</dbReference>
<keyword evidence="4" id="KW-0274">FAD</keyword>
<dbReference type="Pfam" id="PF01565">
    <property type="entry name" value="FAD_binding_4"/>
    <property type="match status" value="1"/>
</dbReference>
<dbReference type="InterPro" id="IPR016166">
    <property type="entry name" value="FAD-bd_PCMH"/>
</dbReference>
<dbReference type="InterPro" id="IPR016169">
    <property type="entry name" value="FAD-bd_PCMH_sub2"/>
</dbReference>
<evidence type="ECO:0000259" key="6">
    <source>
        <dbReference type="PROSITE" id="PS51387"/>
    </source>
</evidence>
<protein>
    <submittedName>
        <fullName evidence="7">Oxidoreductase</fullName>
    </submittedName>
</protein>
<comment type="similarity">
    <text evidence="2">Belongs to the oxygen-dependent FAD-linked oxidoreductase family.</text>
</comment>
<dbReference type="PANTHER" id="PTHR42973">
    <property type="entry name" value="BINDING OXIDOREDUCTASE, PUTATIVE (AFU_ORTHOLOGUE AFUA_1G17690)-RELATED"/>
    <property type="match status" value="1"/>
</dbReference>
<evidence type="ECO:0000313" key="7">
    <source>
        <dbReference type="EMBL" id="GIM80400.1"/>
    </source>
</evidence>
<evidence type="ECO:0000256" key="3">
    <source>
        <dbReference type="ARBA" id="ARBA00022630"/>
    </source>
</evidence>
<dbReference type="EMBL" id="BOQL01000097">
    <property type="protein sequence ID" value="GIM80400.1"/>
    <property type="molecule type" value="Genomic_DNA"/>
</dbReference>
<dbReference type="GO" id="GO:0016491">
    <property type="term" value="F:oxidoreductase activity"/>
    <property type="evidence" value="ECO:0007669"/>
    <property type="project" value="UniProtKB-KW"/>
</dbReference>
<dbReference type="PANTHER" id="PTHR42973:SF39">
    <property type="entry name" value="FAD-BINDING PCMH-TYPE DOMAIN-CONTAINING PROTEIN"/>
    <property type="match status" value="1"/>
</dbReference>
<sequence length="488" mass="51022">MGMLLSRRTLLRAAVVAVPATGFRSGPIPAVSGPTAGDWKALAAGLEGSVELPGGAAFARAHRLVDPRFDAVRPPAVARCAGPADVTDVIRFARRFGVPVVPRGGGHSYVGASTSRTGVVLDLRGLRAIAYDAGSRTATIGGGARLIDVYDRLDAHGVSIPSGSCGSVGIGGITLGGGIGMAASAYGMTCDAVVAAELVTADGRHRTVHAGREPDLFWALRGGGGAQLGVVTSWRMRTYPAAPAGTFVLTYPWNAAARAAAGWQARLARSPDETWSSCQFAAGARGARSVRIAGVVLGGAADAEVAAIVRAIGREPATVRIERLPHRTLVHNRGGCDDAGDCGPRATELVGSDVFPRILPPEAVAALLAAVERRARARRPGIAKLKRMTGVQSRVAPGTTAFPWRGAHTMLQWLVQPPAGDAATVRDAYAWIEGGHRAVARWSAGRYVNYLEPDPAQVPRYYGPNLARLRRVRAAADPDRLFRSPYAV</sequence>
<dbReference type="InterPro" id="IPR036318">
    <property type="entry name" value="FAD-bd_PCMH-like_sf"/>
</dbReference>
<dbReference type="Proteomes" id="UP000681340">
    <property type="component" value="Unassembled WGS sequence"/>
</dbReference>
<dbReference type="Pfam" id="PF08031">
    <property type="entry name" value="BBE"/>
    <property type="match status" value="1"/>
</dbReference>
<reference evidence="7" key="1">
    <citation type="submission" date="2021-03" db="EMBL/GenBank/DDBJ databases">
        <title>Whole genome shotgun sequence of Actinoplanes auranticolor NBRC 12245.</title>
        <authorList>
            <person name="Komaki H."/>
            <person name="Tamura T."/>
        </authorList>
    </citation>
    <scope>NUCLEOTIDE SEQUENCE</scope>
    <source>
        <strain evidence="7">NBRC 12245</strain>
    </source>
</reference>
<dbReference type="Gene3D" id="3.40.462.20">
    <property type="match status" value="1"/>
</dbReference>
<dbReference type="InterPro" id="IPR050416">
    <property type="entry name" value="FAD-linked_Oxidoreductase"/>
</dbReference>
<comment type="caution">
    <text evidence="7">The sequence shown here is derived from an EMBL/GenBank/DDBJ whole genome shotgun (WGS) entry which is preliminary data.</text>
</comment>
<dbReference type="InterPro" id="IPR006094">
    <property type="entry name" value="Oxid_FAD_bind_N"/>
</dbReference>
<dbReference type="Gene3D" id="3.30.465.10">
    <property type="match status" value="1"/>
</dbReference>
<dbReference type="PROSITE" id="PS51387">
    <property type="entry name" value="FAD_PCMH"/>
    <property type="match status" value="1"/>
</dbReference>
<dbReference type="GO" id="GO:0071949">
    <property type="term" value="F:FAD binding"/>
    <property type="evidence" value="ECO:0007669"/>
    <property type="project" value="InterPro"/>
</dbReference>
<keyword evidence="5" id="KW-0560">Oxidoreductase</keyword>
<dbReference type="InterPro" id="IPR012951">
    <property type="entry name" value="BBE"/>
</dbReference>